<feature type="region of interest" description="Disordered" evidence="1">
    <location>
        <begin position="9"/>
        <end position="31"/>
    </location>
</feature>
<gene>
    <name evidence="2" type="primary">Cy120</name>
</gene>
<evidence type="ECO:0000256" key="1">
    <source>
        <dbReference type="SAM" id="MobiDB-lite"/>
    </source>
</evidence>
<name>A0A0K1H074_9BETA</name>
<reference evidence="2 3" key="1">
    <citation type="journal article" date="2016" name="BMC Genomics">
        <title>A novel strain of cynomolgus macaque cytomegalovirus: implications for host-virus co-evolution.</title>
        <authorList>
            <person name="Russell J.N."/>
            <person name="Marsh A.K."/>
            <person name="Willer D.O."/>
            <person name="Ambagala A.P."/>
            <person name="Dzamba M."/>
            <person name="Chan J.K."/>
            <person name="Pilon R."/>
            <person name="Fournier J."/>
            <person name="Brudno M."/>
            <person name="Antony J.M."/>
            <person name="Sandstrom P."/>
            <person name="Evans B.J."/>
            <person name="MacDonald K.S."/>
        </authorList>
    </citation>
    <scope>NUCLEOTIDE SEQUENCE [LARGE SCALE GENOMIC DNA]</scope>
    <source>
        <strain evidence="2">Mauritius</strain>
    </source>
</reference>
<organism evidence="2 3">
    <name type="scientific">Cynomolgus macaque cytomegalovirus strain Mauritius</name>
    <dbReference type="NCBI Taxonomy" id="1690255"/>
    <lineage>
        <taxon>Viruses</taxon>
        <taxon>Duplodnaviria</taxon>
        <taxon>Heunggongvirae</taxon>
        <taxon>Peploviricota</taxon>
        <taxon>Herviviricetes</taxon>
        <taxon>Herpesvirales</taxon>
        <taxon>Orthoherpesviridae</taxon>
        <taxon>Betaherpesvirinae</taxon>
        <taxon>Cytomegalovirus</taxon>
        <taxon>Cytomegalovirus macacinebeta3</taxon>
    </lineage>
</organism>
<accession>A0A0K1H074</accession>
<evidence type="ECO:0000313" key="3">
    <source>
        <dbReference type="Proteomes" id="UP000118435"/>
    </source>
</evidence>
<protein>
    <submittedName>
        <fullName evidence="2">Uncharacterized protein</fullName>
    </submittedName>
</protein>
<proteinExistence type="predicted"/>
<sequence length="152" mass="16124">MCPGAAAVASHGADLSRSGSSRPAAGKVESFEGGPEAHSVVFCRRAAWFETDGSCGTAQPLNMQVADLLSGDTSQTVNMTCSWMISSSCLSMTKSAESREISSSGETWLGRPRRSLLLLLPPVPSSSRFSRIKSSWHLVSSIELSSRASLRT</sequence>
<dbReference type="Proteomes" id="UP000118435">
    <property type="component" value="Segment"/>
</dbReference>
<dbReference type="EMBL" id="KP796148">
    <property type="protein sequence ID" value="AKT72805.1"/>
    <property type="molecule type" value="Genomic_DNA"/>
</dbReference>
<evidence type="ECO:0000313" key="2">
    <source>
        <dbReference type="EMBL" id="AKT72805.1"/>
    </source>
</evidence>